<dbReference type="InterPro" id="IPR051043">
    <property type="entry name" value="Sulfatase_Mod_Factor_Kinase"/>
</dbReference>
<keyword evidence="4" id="KW-1185">Reference proteome</keyword>
<dbReference type="InterPro" id="IPR016187">
    <property type="entry name" value="CTDL_fold"/>
</dbReference>
<organism evidence="3 4">
    <name type="scientific">Pelagivirga sediminicola</name>
    <dbReference type="NCBI Taxonomy" id="2170575"/>
    <lineage>
        <taxon>Bacteria</taxon>
        <taxon>Pseudomonadati</taxon>
        <taxon>Pseudomonadota</taxon>
        <taxon>Alphaproteobacteria</taxon>
        <taxon>Rhodobacterales</taxon>
        <taxon>Paracoccaceae</taxon>
        <taxon>Pelagivirga</taxon>
    </lineage>
</organism>
<dbReference type="EMBL" id="QCYH01000002">
    <property type="protein sequence ID" value="PVA11079.1"/>
    <property type="molecule type" value="Genomic_DNA"/>
</dbReference>
<protein>
    <recommendedName>
        <fullName evidence="2">Sulfatase-modifying factor enzyme-like domain-containing protein</fullName>
    </recommendedName>
</protein>
<feature type="region of interest" description="Disordered" evidence="1">
    <location>
        <begin position="155"/>
        <end position="178"/>
    </location>
</feature>
<comment type="caution">
    <text evidence="3">The sequence shown here is derived from an EMBL/GenBank/DDBJ whole genome shotgun (WGS) entry which is preliminary data.</text>
</comment>
<dbReference type="OrthoDB" id="9768004at2"/>
<gene>
    <name evidence="3" type="ORF">DC366_04755</name>
</gene>
<accession>A0A2T7G9I9</accession>
<dbReference type="AlphaFoldDB" id="A0A2T7G9I9"/>
<evidence type="ECO:0000259" key="2">
    <source>
        <dbReference type="Pfam" id="PF03781"/>
    </source>
</evidence>
<dbReference type="PANTHER" id="PTHR23150">
    <property type="entry name" value="SULFATASE MODIFYING FACTOR 1, 2"/>
    <property type="match status" value="1"/>
</dbReference>
<dbReference type="SUPFAM" id="SSF56436">
    <property type="entry name" value="C-type lectin-like"/>
    <property type="match status" value="1"/>
</dbReference>
<name>A0A2T7G9I9_9RHOB</name>
<dbReference type="InterPro" id="IPR005532">
    <property type="entry name" value="SUMF_dom"/>
</dbReference>
<proteinExistence type="predicted"/>
<dbReference type="PANTHER" id="PTHR23150:SF19">
    <property type="entry name" value="FORMYLGLYCINE-GENERATING ENZYME"/>
    <property type="match status" value="1"/>
</dbReference>
<dbReference type="Pfam" id="PF03781">
    <property type="entry name" value="FGE-sulfatase"/>
    <property type="match status" value="1"/>
</dbReference>
<sequence>MELTGIHHLRARAMDAPAISQSASDRLGAGPVKRNGMMYRAVANRGLSRMVLAGFAVCAIAAGALDAQEGAEPPDYTQRAARPVTAAIAPHSVQANDAMIPVEPGTYTLGRNDGPASEAPTHPVRLQGFRIDRTEYGATAGGALDMSGSLAEWTSSLKRPNPYDPADGREAPDSAGERITRGGDYIYDAAASTLTATHRDGFSNAPGRGHRHIGFRCAADAG</sequence>
<dbReference type="GO" id="GO:0120147">
    <property type="term" value="F:formylglycine-generating oxidase activity"/>
    <property type="evidence" value="ECO:0007669"/>
    <property type="project" value="TreeGrafter"/>
</dbReference>
<feature type="compositionally biased region" description="Basic and acidic residues" evidence="1">
    <location>
        <begin position="166"/>
        <end position="178"/>
    </location>
</feature>
<dbReference type="Gene3D" id="3.90.1580.10">
    <property type="entry name" value="paralog of FGE (formylglycine-generating enzyme)"/>
    <property type="match status" value="2"/>
</dbReference>
<dbReference type="Proteomes" id="UP000244446">
    <property type="component" value="Unassembled WGS sequence"/>
</dbReference>
<dbReference type="InterPro" id="IPR042095">
    <property type="entry name" value="SUMF_sf"/>
</dbReference>
<evidence type="ECO:0000256" key="1">
    <source>
        <dbReference type="SAM" id="MobiDB-lite"/>
    </source>
</evidence>
<feature type="domain" description="Sulfatase-modifying factor enzyme-like" evidence="2">
    <location>
        <begin position="136"/>
        <end position="218"/>
    </location>
</feature>
<evidence type="ECO:0000313" key="3">
    <source>
        <dbReference type="EMBL" id="PVA11079.1"/>
    </source>
</evidence>
<reference evidence="3 4" key="1">
    <citation type="submission" date="2018-04" db="EMBL/GenBank/DDBJ databases">
        <title>Pelagivirga bohaiensis gen. nov., sp. nov., a bacterium isolated from the Bohai Sea.</title>
        <authorList>
            <person name="Ji X."/>
        </authorList>
    </citation>
    <scope>NUCLEOTIDE SEQUENCE [LARGE SCALE GENOMIC DNA]</scope>
    <source>
        <strain evidence="3 4">BH-SD19</strain>
    </source>
</reference>
<evidence type="ECO:0000313" key="4">
    <source>
        <dbReference type="Proteomes" id="UP000244446"/>
    </source>
</evidence>